<gene>
    <name evidence="1" type="ORF">PAXRUDRAFT_20862</name>
</gene>
<reference evidence="2" key="2">
    <citation type="submission" date="2015-01" db="EMBL/GenBank/DDBJ databases">
        <title>Evolutionary Origins and Diversification of the Mycorrhizal Mutualists.</title>
        <authorList>
            <consortium name="DOE Joint Genome Institute"/>
            <consortium name="Mycorrhizal Genomics Consortium"/>
            <person name="Kohler A."/>
            <person name="Kuo A."/>
            <person name="Nagy L.G."/>
            <person name="Floudas D."/>
            <person name="Copeland A."/>
            <person name="Barry K.W."/>
            <person name="Cichocki N."/>
            <person name="Veneault-Fourrey C."/>
            <person name="LaButti K."/>
            <person name="Lindquist E.A."/>
            <person name="Lipzen A."/>
            <person name="Lundell T."/>
            <person name="Morin E."/>
            <person name="Murat C."/>
            <person name="Riley R."/>
            <person name="Ohm R."/>
            <person name="Sun H."/>
            <person name="Tunlid A."/>
            <person name="Henrissat B."/>
            <person name="Grigoriev I.V."/>
            <person name="Hibbett D.S."/>
            <person name="Martin F."/>
        </authorList>
    </citation>
    <scope>NUCLEOTIDE SEQUENCE [LARGE SCALE GENOMIC DNA]</scope>
    <source>
        <strain evidence="2">Ve08.2h10</strain>
    </source>
</reference>
<evidence type="ECO:0000313" key="2">
    <source>
        <dbReference type="Proteomes" id="UP000054538"/>
    </source>
</evidence>
<keyword evidence="2" id="KW-1185">Reference proteome</keyword>
<dbReference type="AlphaFoldDB" id="A0A0D0CD50"/>
<dbReference type="InParanoid" id="A0A0D0CD50"/>
<accession>A0A0D0CD50</accession>
<protein>
    <submittedName>
        <fullName evidence="1">Uncharacterized protein</fullName>
    </submittedName>
</protein>
<name>A0A0D0CD50_9AGAM</name>
<dbReference type="Proteomes" id="UP000054538">
    <property type="component" value="Unassembled WGS sequence"/>
</dbReference>
<organism evidence="1 2">
    <name type="scientific">Paxillus rubicundulus Ve08.2h10</name>
    <dbReference type="NCBI Taxonomy" id="930991"/>
    <lineage>
        <taxon>Eukaryota</taxon>
        <taxon>Fungi</taxon>
        <taxon>Dikarya</taxon>
        <taxon>Basidiomycota</taxon>
        <taxon>Agaricomycotina</taxon>
        <taxon>Agaricomycetes</taxon>
        <taxon>Agaricomycetidae</taxon>
        <taxon>Boletales</taxon>
        <taxon>Paxilineae</taxon>
        <taxon>Paxillaceae</taxon>
        <taxon>Paxillus</taxon>
    </lineage>
</organism>
<dbReference type="HOGENOM" id="CLU_2373423_0_0_1"/>
<proteinExistence type="predicted"/>
<sequence>MSSRAEAWGMEWGGGPARGRYTFMLPDGVTPTSLAVNATKGIFGLNLETEALAFFDGEGPGPKLGARFEGVTSGFDVARADGQAGPLEGPGDGAF</sequence>
<dbReference type="EMBL" id="KN829760">
    <property type="protein sequence ID" value="KIK73428.1"/>
    <property type="molecule type" value="Genomic_DNA"/>
</dbReference>
<reference evidence="1 2" key="1">
    <citation type="submission" date="2014-04" db="EMBL/GenBank/DDBJ databases">
        <authorList>
            <consortium name="DOE Joint Genome Institute"/>
            <person name="Kuo A."/>
            <person name="Kohler A."/>
            <person name="Jargeat P."/>
            <person name="Nagy L.G."/>
            <person name="Floudas D."/>
            <person name="Copeland A."/>
            <person name="Barry K.W."/>
            <person name="Cichocki N."/>
            <person name="Veneault-Fourrey C."/>
            <person name="LaButti K."/>
            <person name="Lindquist E.A."/>
            <person name="Lipzen A."/>
            <person name="Lundell T."/>
            <person name="Morin E."/>
            <person name="Murat C."/>
            <person name="Sun H."/>
            <person name="Tunlid A."/>
            <person name="Henrissat B."/>
            <person name="Grigoriev I.V."/>
            <person name="Hibbett D.S."/>
            <person name="Martin F."/>
            <person name="Nordberg H.P."/>
            <person name="Cantor M.N."/>
            <person name="Hua S.X."/>
        </authorList>
    </citation>
    <scope>NUCLEOTIDE SEQUENCE [LARGE SCALE GENOMIC DNA]</scope>
    <source>
        <strain evidence="1 2">Ve08.2h10</strain>
    </source>
</reference>
<evidence type="ECO:0000313" key="1">
    <source>
        <dbReference type="EMBL" id="KIK73428.1"/>
    </source>
</evidence>